<dbReference type="PANTHER" id="PTHR43298:SF2">
    <property type="entry name" value="FMN_FAD EXPORTER YEEO-RELATED"/>
    <property type="match status" value="1"/>
</dbReference>
<feature type="transmembrane region" description="Helical" evidence="14">
    <location>
        <begin position="307"/>
        <end position="326"/>
    </location>
</feature>
<evidence type="ECO:0000256" key="2">
    <source>
        <dbReference type="ARBA" id="ARBA00004651"/>
    </source>
</evidence>
<sequence length="470" mass="49709">MKVRMSSLELSADTKGAPHENPSKVVWALAWPAVVLNGMQVLNMLLDSAFIGRLESAALLAYGALTNVLFLLFSLAMALATAATALVSRAYGAGQVEEFRMASRQALSVTLACGTILAILGASLSPAAAQAFLPAGETRAESLMLSYLAIYSFGLPAIYLIQSLAGAMRGVGDTRSPMVISGIQILLHIALNLILIFPPRDLGGGLMLPGYDMGLAGGALALTISAWMAAVGYLLYAGRTALGSVWRLILPSWAWVVRIFRIAIPAAIMALLRVSSLAVFTIVLKYAKDASDAIAGMRPGFAIESMMFMPSFGLAMAAAALVGQSLGAKNPDRAERLAWTAAHHAAIVTALLALPIFLGADGLANLLVQGKPSIAAETALLLRYLCVTEVGFAYAMVMMFAMQGAGDTVRPMWITVITLWGMRVPLTWLLALPLGLGSTGAWIAMSVTQLLQGLFAVLAFRQGKWKHKEV</sequence>
<dbReference type="Proteomes" id="UP000662873">
    <property type="component" value="Chromosome"/>
</dbReference>
<evidence type="ECO:0000256" key="12">
    <source>
        <dbReference type="ARBA" id="ARBA00031636"/>
    </source>
</evidence>
<feature type="transmembrane region" description="Helical" evidence="14">
    <location>
        <begin position="177"/>
        <end position="197"/>
    </location>
</feature>
<dbReference type="InterPro" id="IPR048279">
    <property type="entry name" value="MdtK-like"/>
</dbReference>
<dbReference type="PIRSF" id="PIRSF006603">
    <property type="entry name" value="DinF"/>
    <property type="match status" value="1"/>
</dbReference>
<proteinExistence type="inferred from homology"/>
<reference evidence="15" key="1">
    <citation type="journal article" name="DNA Res.">
        <title>The physiological potential of anammox bacteria as revealed by their core genome structure.</title>
        <authorList>
            <person name="Okubo T."/>
            <person name="Toyoda A."/>
            <person name="Fukuhara K."/>
            <person name="Uchiyama I."/>
            <person name="Harigaya Y."/>
            <person name="Kuroiwa M."/>
            <person name="Suzuki T."/>
            <person name="Murakami Y."/>
            <person name="Suwa Y."/>
            <person name="Takami H."/>
        </authorList>
    </citation>
    <scope>NUCLEOTIDE SEQUENCE</scope>
    <source>
        <strain evidence="15">317325-2</strain>
    </source>
</reference>
<evidence type="ECO:0000256" key="14">
    <source>
        <dbReference type="SAM" id="Phobius"/>
    </source>
</evidence>
<keyword evidence="8 14" id="KW-0812">Transmembrane</keyword>
<feature type="transmembrane region" description="Helical" evidence="14">
    <location>
        <begin position="259"/>
        <end position="287"/>
    </location>
</feature>
<feature type="transmembrane region" description="Helical" evidence="14">
    <location>
        <begin position="106"/>
        <end position="124"/>
    </location>
</feature>
<feature type="transmembrane region" description="Helical" evidence="14">
    <location>
        <begin position="144"/>
        <end position="165"/>
    </location>
</feature>
<dbReference type="GO" id="GO:0042910">
    <property type="term" value="F:xenobiotic transmembrane transporter activity"/>
    <property type="evidence" value="ECO:0007669"/>
    <property type="project" value="InterPro"/>
</dbReference>
<evidence type="ECO:0000256" key="4">
    <source>
        <dbReference type="ARBA" id="ARBA00020268"/>
    </source>
</evidence>
<dbReference type="GO" id="GO:0006811">
    <property type="term" value="P:monoatomic ion transport"/>
    <property type="evidence" value="ECO:0007669"/>
    <property type="project" value="UniProtKB-KW"/>
</dbReference>
<protein>
    <recommendedName>
        <fullName evidence="4">Probable multidrug resistance protein NorM</fullName>
    </recommendedName>
    <alternativeName>
        <fullName evidence="12">Multidrug-efflux transporter</fullName>
    </alternativeName>
</protein>
<evidence type="ECO:0000256" key="11">
    <source>
        <dbReference type="ARBA" id="ARBA00023136"/>
    </source>
</evidence>
<evidence type="ECO:0000256" key="6">
    <source>
        <dbReference type="ARBA" id="ARBA00022449"/>
    </source>
</evidence>
<keyword evidence="9 14" id="KW-1133">Transmembrane helix</keyword>
<comment type="function">
    <text evidence="1">Multidrug efflux pump.</text>
</comment>
<feature type="transmembrane region" description="Helical" evidence="14">
    <location>
        <begin position="440"/>
        <end position="460"/>
    </location>
</feature>
<dbReference type="InterPro" id="IPR002528">
    <property type="entry name" value="MATE_fam"/>
</dbReference>
<feature type="region of interest" description="Disordered" evidence="13">
    <location>
        <begin position="1"/>
        <end position="20"/>
    </location>
</feature>
<evidence type="ECO:0000313" key="15">
    <source>
        <dbReference type="EMBL" id="BBO23543.1"/>
    </source>
</evidence>
<gene>
    <name evidence="15" type="ORF">NPRO_11380</name>
</gene>
<comment type="subcellular location">
    <subcellularLocation>
        <location evidence="2">Cell membrane</location>
        <topology evidence="2">Multi-pass membrane protein</topology>
    </subcellularLocation>
</comment>
<feature type="transmembrane region" description="Helical" evidence="14">
    <location>
        <begin position="338"/>
        <end position="360"/>
    </location>
</feature>
<evidence type="ECO:0000256" key="5">
    <source>
        <dbReference type="ARBA" id="ARBA00022448"/>
    </source>
</evidence>
<evidence type="ECO:0000256" key="3">
    <source>
        <dbReference type="ARBA" id="ARBA00010199"/>
    </source>
</evidence>
<feature type="transmembrane region" description="Helical" evidence="14">
    <location>
        <begin position="25"/>
        <end position="46"/>
    </location>
</feature>
<organism evidence="15 16">
    <name type="scientific">Candidatus Nitrosymbiomonas proteolyticus</name>
    <dbReference type="NCBI Taxonomy" id="2608984"/>
    <lineage>
        <taxon>Bacteria</taxon>
        <taxon>Bacillati</taxon>
        <taxon>Armatimonadota</taxon>
        <taxon>Armatimonadota incertae sedis</taxon>
        <taxon>Candidatus Nitrosymbiomonas</taxon>
    </lineage>
</organism>
<accession>A0A809R7I1</accession>
<evidence type="ECO:0000256" key="8">
    <source>
        <dbReference type="ARBA" id="ARBA00022692"/>
    </source>
</evidence>
<dbReference type="Pfam" id="PF01554">
    <property type="entry name" value="MatE"/>
    <property type="match status" value="2"/>
</dbReference>
<evidence type="ECO:0000256" key="9">
    <source>
        <dbReference type="ARBA" id="ARBA00022989"/>
    </source>
</evidence>
<feature type="transmembrane region" description="Helical" evidence="14">
    <location>
        <begin position="380"/>
        <end position="401"/>
    </location>
</feature>
<name>A0A809R7I1_9BACT</name>
<dbReference type="CDD" id="cd13137">
    <property type="entry name" value="MATE_NorM_like"/>
    <property type="match status" value="1"/>
</dbReference>
<keyword evidence="10" id="KW-0406">Ion transport</keyword>
<dbReference type="KEGG" id="npy:NPRO_11380"/>
<dbReference type="GO" id="GO:0005886">
    <property type="term" value="C:plasma membrane"/>
    <property type="evidence" value="ECO:0007669"/>
    <property type="project" value="UniProtKB-SubCell"/>
</dbReference>
<dbReference type="EMBL" id="AP021858">
    <property type="protein sequence ID" value="BBO23543.1"/>
    <property type="molecule type" value="Genomic_DNA"/>
</dbReference>
<feature type="transmembrane region" description="Helical" evidence="14">
    <location>
        <begin position="217"/>
        <end position="238"/>
    </location>
</feature>
<dbReference type="PANTHER" id="PTHR43298">
    <property type="entry name" value="MULTIDRUG RESISTANCE PROTEIN NORM-RELATED"/>
    <property type="match status" value="1"/>
</dbReference>
<comment type="similarity">
    <text evidence="3">Belongs to the multi antimicrobial extrusion (MATE) (TC 2.A.66.1) family.</text>
</comment>
<dbReference type="AlphaFoldDB" id="A0A809R7I1"/>
<evidence type="ECO:0000256" key="10">
    <source>
        <dbReference type="ARBA" id="ARBA00023065"/>
    </source>
</evidence>
<evidence type="ECO:0000256" key="13">
    <source>
        <dbReference type="SAM" id="MobiDB-lite"/>
    </source>
</evidence>
<keyword evidence="7" id="KW-1003">Cell membrane</keyword>
<dbReference type="NCBIfam" id="TIGR00797">
    <property type="entry name" value="matE"/>
    <property type="match status" value="1"/>
</dbReference>
<dbReference type="GO" id="GO:0015297">
    <property type="term" value="F:antiporter activity"/>
    <property type="evidence" value="ECO:0007669"/>
    <property type="project" value="UniProtKB-KW"/>
</dbReference>
<keyword evidence="6" id="KW-0050">Antiport</keyword>
<keyword evidence="5" id="KW-0813">Transport</keyword>
<feature type="transmembrane region" description="Helical" evidence="14">
    <location>
        <begin position="58"/>
        <end position="86"/>
    </location>
</feature>
<evidence type="ECO:0000256" key="1">
    <source>
        <dbReference type="ARBA" id="ARBA00003408"/>
    </source>
</evidence>
<evidence type="ECO:0000313" key="16">
    <source>
        <dbReference type="Proteomes" id="UP000662873"/>
    </source>
</evidence>
<keyword evidence="11 14" id="KW-0472">Membrane</keyword>
<evidence type="ECO:0000256" key="7">
    <source>
        <dbReference type="ARBA" id="ARBA00022475"/>
    </source>
</evidence>
<dbReference type="InterPro" id="IPR050222">
    <property type="entry name" value="MATE_MdtK"/>
</dbReference>
<feature type="transmembrane region" description="Helical" evidence="14">
    <location>
        <begin position="413"/>
        <end position="434"/>
    </location>
</feature>